<evidence type="ECO:0008006" key="3">
    <source>
        <dbReference type="Google" id="ProtNLM"/>
    </source>
</evidence>
<dbReference type="SUPFAM" id="SSF47240">
    <property type="entry name" value="Ferritin-like"/>
    <property type="match status" value="1"/>
</dbReference>
<dbReference type="EMBL" id="BMAU01021367">
    <property type="protein sequence ID" value="GFY23847.1"/>
    <property type="molecule type" value="Genomic_DNA"/>
</dbReference>
<dbReference type="AlphaFoldDB" id="A0A8X6VWR8"/>
<proteinExistence type="predicted"/>
<comment type="caution">
    <text evidence="1">The sequence shown here is derived from an EMBL/GenBank/DDBJ whole genome shotgun (WGS) entry which is preliminary data.</text>
</comment>
<dbReference type="GO" id="GO:0009263">
    <property type="term" value="P:deoxyribonucleotide biosynthetic process"/>
    <property type="evidence" value="ECO:0007669"/>
    <property type="project" value="InterPro"/>
</dbReference>
<protein>
    <recommendedName>
        <fullName evidence="3">Deoxynucleoside kinase domain-containing protein</fullName>
    </recommendedName>
</protein>
<dbReference type="InterPro" id="IPR009078">
    <property type="entry name" value="Ferritin-like_SF"/>
</dbReference>
<dbReference type="PANTHER" id="PTHR23409">
    <property type="entry name" value="RIBONUCLEOSIDE-DIPHOSPHATE REDUCTASE SMALL CHAIN"/>
    <property type="match status" value="1"/>
</dbReference>
<dbReference type="PANTHER" id="PTHR23409:SF18">
    <property type="entry name" value="RIBONUCLEOSIDE-DIPHOSPHATE REDUCTASE SUBUNIT M2"/>
    <property type="match status" value="1"/>
</dbReference>
<dbReference type="GO" id="GO:0004748">
    <property type="term" value="F:ribonucleoside-diphosphate reductase activity, thioredoxin disulfide as acceptor"/>
    <property type="evidence" value="ECO:0007669"/>
    <property type="project" value="TreeGrafter"/>
</dbReference>
<keyword evidence="2" id="KW-1185">Reference proteome</keyword>
<evidence type="ECO:0000313" key="1">
    <source>
        <dbReference type="EMBL" id="GFY23847.1"/>
    </source>
</evidence>
<organism evidence="1 2">
    <name type="scientific">Trichonephila clavipes</name>
    <name type="common">Golden silk orbweaver</name>
    <name type="synonym">Nephila clavipes</name>
    <dbReference type="NCBI Taxonomy" id="2585209"/>
    <lineage>
        <taxon>Eukaryota</taxon>
        <taxon>Metazoa</taxon>
        <taxon>Ecdysozoa</taxon>
        <taxon>Arthropoda</taxon>
        <taxon>Chelicerata</taxon>
        <taxon>Arachnida</taxon>
        <taxon>Araneae</taxon>
        <taxon>Araneomorphae</taxon>
        <taxon>Entelegynae</taxon>
        <taxon>Araneoidea</taxon>
        <taxon>Nephilidae</taxon>
        <taxon>Trichonephila</taxon>
    </lineage>
</organism>
<gene>
    <name evidence="1" type="primary">AVEN_261807_1</name>
    <name evidence="1" type="ORF">TNCV_3536411</name>
</gene>
<reference evidence="1" key="1">
    <citation type="submission" date="2020-08" db="EMBL/GenBank/DDBJ databases">
        <title>Multicomponent nature underlies the extraordinary mechanical properties of spider dragline silk.</title>
        <authorList>
            <person name="Kono N."/>
            <person name="Nakamura H."/>
            <person name="Mori M."/>
            <person name="Yoshida Y."/>
            <person name="Ohtoshi R."/>
            <person name="Malay A.D."/>
            <person name="Moran D.A.P."/>
            <person name="Tomita M."/>
            <person name="Numata K."/>
            <person name="Arakawa K."/>
        </authorList>
    </citation>
    <scope>NUCLEOTIDE SEQUENCE</scope>
</reference>
<dbReference type="InterPro" id="IPR012348">
    <property type="entry name" value="RNR-like"/>
</dbReference>
<dbReference type="Proteomes" id="UP000887159">
    <property type="component" value="Unassembled WGS sequence"/>
</dbReference>
<accession>A0A8X6VWR8</accession>
<dbReference type="Pfam" id="PF00268">
    <property type="entry name" value="Ribonuc_red_sm"/>
    <property type="match status" value="1"/>
</dbReference>
<dbReference type="Gene3D" id="1.10.620.20">
    <property type="entry name" value="Ribonucleotide Reductase, subunit A"/>
    <property type="match status" value="1"/>
</dbReference>
<evidence type="ECO:0000313" key="2">
    <source>
        <dbReference type="Proteomes" id="UP000887159"/>
    </source>
</evidence>
<dbReference type="GO" id="GO:0005829">
    <property type="term" value="C:cytosol"/>
    <property type="evidence" value="ECO:0007669"/>
    <property type="project" value="TreeGrafter"/>
</dbReference>
<sequence length="247" mass="28656">MAEKVDLSKDVGDWEILTPDERHFLSHALAFFAASDGILIKNLVERFAREYRDNNCNLQTSLFRSYRYPLINIVKILVEIQASHVGIGKSTFAKRFDKPWVDDCFQLVESDPSFFYGDANEYKEGNNEFKQMLRCYLVLENFAASLDNVASKLGTDWTIIASRSPIISCIQFASQGVNYEPMLNYYKRRLKHLGVNSVLILDYGNKIKINEQAVKTGYELMLNRGRIFEKEAFDTFEKYNNFFQRAE</sequence>
<dbReference type="InterPro" id="IPR000358">
    <property type="entry name" value="RNR_small_fam"/>
</dbReference>
<name>A0A8X6VWR8_TRICX</name>